<reference evidence="1 2" key="1">
    <citation type="journal article" date="2021" name="Elife">
        <title>Chloroplast acquisition without the gene transfer in kleptoplastic sea slugs, Plakobranchus ocellatus.</title>
        <authorList>
            <person name="Maeda T."/>
            <person name="Takahashi S."/>
            <person name="Yoshida T."/>
            <person name="Shimamura S."/>
            <person name="Takaki Y."/>
            <person name="Nagai Y."/>
            <person name="Toyoda A."/>
            <person name="Suzuki Y."/>
            <person name="Arimoto A."/>
            <person name="Ishii H."/>
            <person name="Satoh N."/>
            <person name="Nishiyama T."/>
            <person name="Hasebe M."/>
            <person name="Maruyama T."/>
            <person name="Minagawa J."/>
            <person name="Obokata J."/>
            <person name="Shigenobu S."/>
        </authorList>
    </citation>
    <scope>NUCLEOTIDE SEQUENCE [LARGE SCALE GENOMIC DNA]</scope>
</reference>
<keyword evidence="2" id="KW-1185">Reference proteome</keyword>
<organism evidence="1 2">
    <name type="scientific">Elysia marginata</name>
    <dbReference type="NCBI Taxonomy" id="1093978"/>
    <lineage>
        <taxon>Eukaryota</taxon>
        <taxon>Metazoa</taxon>
        <taxon>Spiralia</taxon>
        <taxon>Lophotrochozoa</taxon>
        <taxon>Mollusca</taxon>
        <taxon>Gastropoda</taxon>
        <taxon>Heterobranchia</taxon>
        <taxon>Euthyneura</taxon>
        <taxon>Panpulmonata</taxon>
        <taxon>Sacoglossa</taxon>
        <taxon>Placobranchoidea</taxon>
        <taxon>Plakobranchidae</taxon>
        <taxon>Elysia</taxon>
    </lineage>
</organism>
<gene>
    <name evidence="1" type="ORF">ElyMa_002140800</name>
</gene>
<dbReference type="AlphaFoldDB" id="A0AAV4FJJ0"/>
<proteinExistence type="predicted"/>
<comment type="caution">
    <text evidence="1">The sequence shown here is derived from an EMBL/GenBank/DDBJ whole genome shotgun (WGS) entry which is preliminary data.</text>
</comment>
<evidence type="ECO:0000313" key="1">
    <source>
        <dbReference type="EMBL" id="GFR73583.1"/>
    </source>
</evidence>
<accession>A0AAV4FJJ0</accession>
<dbReference type="EMBL" id="BMAT01004452">
    <property type="protein sequence ID" value="GFR73583.1"/>
    <property type="molecule type" value="Genomic_DNA"/>
</dbReference>
<name>A0AAV4FJJ0_9GAST</name>
<dbReference type="Proteomes" id="UP000762676">
    <property type="component" value="Unassembled WGS sequence"/>
</dbReference>
<evidence type="ECO:0000313" key="2">
    <source>
        <dbReference type="Proteomes" id="UP000762676"/>
    </source>
</evidence>
<feature type="non-terminal residue" evidence="1">
    <location>
        <position position="302"/>
    </location>
</feature>
<protein>
    <submittedName>
        <fullName evidence="1">Protein PIF</fullName>
    </submittedName>
</protein>
<sequence>MLSLYISNSFSTSLPNAFLIDRCTSLREGDVRQYGISCNAYWECVGFFPYSNATCCPAGQAFDGSNCVTDATCTSSCPPPPEFQFPVFCPYITSPAGPEYYRVVTNDFYIDKACPSGLLFDFDLCYCNGTSTDFCNEDLRLTFENHTIVDYSKNQQRLTLYPTARLFAFPNDTTVNFWGPNYIIAPGFANKEFRKISVVVVFEPTGATNNQVLLHNGPVGDPLGPSVKISITDSSTPGLLDVMFTLVLTLDTTAEAVPLNISVQKGGPIEARLKYTGMDVIAQVLKNGDLVAAANRTPIFID</sequence>